<dbReference type="PANTHER" id="PTHR10782:SF4">
    <property type="entry name" value="TONALLI, ISOFORM E"/>
    <property type="match status" value="1"/>
</dbReference>
<dbReference type="Pfam" id="PF02891">
    <property type="entry name" value="zf-MIZ"/>
    <property type="match status" value="1"/>
</dbReference>
<keyword evidence="5 8" id="KW-0863">Zinc-finger</keyword>
<sequence length="1379" mass="140883">MSAAVAAAAARSETHPSRAIARHQGRHAAHSDRDERRRRRQHRHRRRRASPRTLAAARAAAAAIAALAPAGRRRSSPSAPSLSPTRSLVADALAWTDALVARRPSPVSSSCSYHLDAARPYARSLSGLHRRRHRRPLPAAPDRRADSGAAAGSAANRSRADHRRHGPLSRQSVRHGALERAGFAPAPPPAPSRHAGHDPSRGRGRLPSRASRPAARRPAAHHGRPAARGHGHGHGHGTTTGPRGASRLPGGAQPALAGPRSGVGVGIGRGVGRGGRARGRGRRASFRAVAGGAAAAMSAAPGGGGVGGGGVGGGGAPIDRGETVAPAVIPARTRAECEAELLFFSQRMIVRQLKEVLKLLGGRITGRRDELIRRVEERVPVVPYAGLWNAARYLQQENVAGTHVVPKPICYHWSAAQPTPRQFPPISCLTASRFLERVSSYNPTLGDLATPAWGGALASGSPGGGSGGAAWGPTGSPFAAAAAARRSYDGGAPSRHPAGALAFGSGGGGGGAAALPPPALSSQMIAAQKPRSRAPFLPSQLHLDNPFFRDVATVAGPLALDNNNPQYHLNYELTAAHLKLVHPKGADAAAAAAAGPPPPPPARGGPYDPHFRPPSGPPSSRFLVMLYMGCFENDTLTFGYSPQLGLSQNGQAIRATNQLGVKNKPGTAQPIDLTPFTKCKGGNNVLVVRIVNAPASARYAAFVKVVEKLTVQGMLSILQHRPPQTTAAYLAACAARIAAQQQAQAAGDDDLLEEAVTETLLLLDPVSKARIRHPVHFTTCRHLNCFDAETFLAMNEIISDWKCPHCNRRSHWRDLVLDEYVADILAATQDAAPAVDKVWVEPTGAWHRHDPTAPAAPAVSAKVLPRAVDGAAPAARPAGPPPATPTAAPASRRDSGANLAVPASAIDRPPSPGPVSSDSVINLDDDDDDDAVVALDTPQSAVVGEPSAAPAPTLPPPLPRPPRPPSAASSSPASSSVAPAKAAASPAATATAAALAGAPDTGLPSPSRPSTRASSLQIRGESDSDDHGPVRPGYRRRAPPAPRPPGDRAAVAAAAAAAGAPPRPGPDAGPVPRHVFFEDDSDSDEMLDAVYARMYDSAMAQLAAESGSATAFPRPPAAAAAAAAAAPAPAPPRSGNAVMIDLTLSGDESDPPPPAARGAVLPARPPTSGFPIPRLSQHPVKPGRGTASPRGSASPSPSASVHPTPPPMLTPRITYDPNLSAARPAAAATAAAHTATPAARRAAVSASDGRSRTSSTSSSSSSLAGSASSGASSSWATGPRAAPSLGARTRAGAGAGAGSDAATATPRNKRRHDDTVLVSHPRHGRRKRYAVAGGAPDPTAPATGAPGSSQPALRLASARSRPALAVRGPIASLSDPPSA</sequence>
<dbReference type="Gene3D" id="2.60.120.780">
    <property type="entry name" value="PINIT domain"/>
    <property type="match status" value="1"/>
</dbReference>
<dbReference type="OrthoDB" id="28127at2759"/>
<protein>
    <recommendedName>
        <fullName evidence="15">SP-RING-type domain-containing protein</fullName>
    </recommendedName>
</protein>
<feature type="compositionally biased region" description="Basic residues" evidence="9">
    <location>
        <begin position="214"/>
        <end position="235"/>
    </location>
</feature>
<gene>
    <name evidence="13" type="ORF">CXG81DRAFT_21141</name>
</gene>
<feature type="compositionally biased region" description="Low complexity" evidence="9">
    <location>
        <begin position="1286"/>
        <end position="1305"/>
    </location>
</feature>
<organism evidence="13 14">
    <name type="scientific">Caulochytrium protostelioides</name>
    <dbReference type="NCBI Taxonomy" id="1555241"/>
    <lineage>
        <taxon>Eukaryota</taxon>
        <taxon>Fungi</taxon>
        <taxon>Fungi incertae sedis</taxon>
        <taxon>Chytridiomycota</taxon>
        <taxon>Chytridiomycota incertae sedis</taxon>
        <taxon>Chytridiomycetes</taxon>
        <taxon>Caulochytriales</taxon>
        <taxon>Caulochytriaceae</taxon>
        <taxon>Caulochytrium</taxon>
    </lineage>
</organism>
<feature type="compositionally biased region" description="Low complexity" evidence="9">
    <location>
        <begin position="1187"/>
        <end position="1202"/>
    </location>
</feature>
<feature type="compositionally biased region" description="Low complexity" evidence="9">
    <location>
        <begin position="1047"/>
        <end position="1060"/>
    </location>
</feature>
<feature type="region of interest" description="Disordered" evidence="9">
    <location>
        <begin position="1"/>
        <end position="58"/>
    </location>
</feature>
<evidence type="ECO:0000256" key="8">
    <source>
        <dbReference type="PROSITE-ProRule" id="PRU00452"/>
    </source>
</evidence>
<feature type="region of interest" description="Disordered" evidence="9">
    <location>
        <begin position="124"/>
        <end position="283"/>
    </location>
</feature>
<proteinExistence type="inferred from homology"/>
<feature type="compositionally biased region" description="Low complexity" evidence="9">
    <location>
        <begin position="868"/>
        <end position="877"/>
    </location>
</feature>
<accession>A0A4P9X2F5</accession>
<keyword evidence="7" id="KW-0862">Zinc</keyword>
<feature type="domain" description="PINIT" evidence="12">
    <location>
        <begin position="528"/>
        <end position="709"/>
    </location>
</feature>
<dbReference type="GO" id="GO:0000785">
    <property type="term" value="C:chromatin"/>
    <property type="evidence" value="ECO:0007669"/>
    <property type="project" value="TreeGrafter"/>
</dbReference>
<evidence type="ECO:0000256" key="7">
    <source>
        <dbReference type="ARBA" id="ARBA00022833"/>
    </source>
</evidence>
<evidence type="ECO:0000256" key="2">
    <source>
        <dbReference type="ARBA" id="ARBA00005383"/>
    </source>
</evidence>
<keyword evidence="14" id="KW-1185">Reference proteome</keyword>
<evidence type="ECO:0000256" key="3">
    <source>
        <dbReference type="ARBA" id="ARBA00022679"/>
    </source>
</evidence>
<feature type="compositionally biased region" description="Low complexity" evidence="9">
    <location>
        <begin position="1221"/>
        <end position="1274"/>
    </location>
</feature>
<dbReference type="Pfam" id="PF14324">
    <property type="entry name" value="PINIT"/>
    <property type="match status" value="1"/>
</dbReference>
<reference evidence="14" key="1">
    <citation type="journal article" date="2018" name="Nat. Microbiol.">
        <title>Leveraging single-cell genomics to expand the fungal tree of life.</title>
        <authorList>
            <person name="Ahrendt S.R."/>
            <person name="Quandt C.A."/>
            <person name="Ciobanu D."/>
            <person name="Clum A."/>
            <person name="Salamov A."/>
            <person name="Andreopoulos B."/>
            <person name="Cheng J.F."/>
            <person name="Woyke T."/>
            <person name="Pelin A."/>
            <person name="Henrissat B."/>
            <person name="Reynolds N.K."/>
            <person name="Benny G.L."/>
            <person name="Smith M.E."/>
            <person name="James T.Y."/>
            <person name="Grigoriev I.V."/>
        </authorList>
    </citation>
    <scope>NUCLEOTIDE SEQUENCE [LARGE SCALE GENOMIC DNA]</scope>
    <source>
        <strain evidence="14">ATCC 52028</strain>
    </source>
</reference>
<keyword evidence="3" id="KW-0808">Transferase</keyword>
<keyword evidence="6" id="KW-0833">Ubl conjugation pathway</keyword>
<feature type="region of interest" description="Disordered" evidence="9">
    <location>
        <begin position="868"/>
        <end position="1082"/>
    </location>
</feature>
<feature type="region of interest" description="Disordered" evidence="9">
    <location>
        <begin position="1103"/>
        <end position="1361"/>
    </location>
</feature>
<keyword evidence="4" id="KW-0479">Metal-binding</keyword>
<dbReference type="Gene3D" id="3.30.40.10">
    <property type="entry name" value="Zinc/RING finger domain, C3HC4 (zinc finger)"/>
    <property type="match status" value="1"/>
</dbReference>
<dbReference type="GO" id="GO:0008270">
    <property type="term" value="F:zinc ion binding"/>
    <property type="evidence" value="ECO:0007669"/>
    <property type="project" value="UniProtKB-KW"/>
</dbReference>
<evidence type="ECO:0000259" key="12">
    <source>
        <dbReference type="PROSITE" id="PS51466"/>
    </source>
</evidence>
<evidence type="ECO:0000256" key="6">
    <source>
        <dbReference type="ARBA" id="ARBA00022786"/>
    </source>
</evidence>
<feature type="domain" description="SAP" evidence="10">
    <location>
        <begin position="345"/>
        <end position="379"/>
    </location>
</feature>
<evidence type="ECO:0000256" key="4">
    <source>
        <dbReference type="ARBA" id="ARBA00022723"/>
    </source>
</evidence>
<dbReference type="PROSITE" id="PS50800">
    <property type="entry name" value="SAP"/>
    <property type="match status" value="1"/>
</dbReference>
<dbReference type="PROSITE" id="PS51044">
    <property type="entry name" value="ZF_SP_RING"/>
    <property type="match status" value="1"/>
</dbReference>
<dbReference type="EMBL" id="ML014382">
    <property type="protein sequence ID" value="RKO98670.1"/>
    <property type="molecule type" value="Genomic_DNA"/>
</dbReference>
<feature type="region of interest" description="Disordered" evidence="9">
    <location>
        <begin position="589"/>
        <end position="614"/>
    </location>
</feature>
<evidence type="ECO:0000256" key="9">
    <source>
        <dbReference type="SAM" id="MobiDB-lite"/>
    </source>
</evidence>
<feature type="compositionally biased region" description="Low complexity" evidence="9">
    <location>
        <begin position="1330"/>
        <end position="1361"/>
    </location>
</feature>
<evidence type="ECO:0000256" key="1">
    <source>
        <dbReference type="ARBA" id="ARBA00004718"/>
    </source>
</evidence>
<comment type="similarity">
    <text evidence="2">Belongs to the PIAS family.</text>
</comment>
<dbReference type="GO" id="GO:0016925">
    <property type="term" value="P:protein sumoylation"/>
    <property type="evidence" value="ECO:0007669"/>
    <property type="project" value="UniProtKB-UniPathway"/>
</dbReference>
<feature type="compositionally biased region" description="Low complexity" evidence="9">
    <location>
        <begin position="1109"/>
        <end position="1127"/>
    </location>
</feature>
<dbReference type="UniPathway" id="UPA00886"/>
<feature type="domain" description="SP-RING-type" evidence="11">
    <location>
        <begin position="747"/>
        <end position="830"/>
    </location>
</feature>
<dbReference type="InterPro" id="IPR003034">
    <property type="entry name" value="SAP_dom"/>
</dbReference>
<dbReference type="Proteomes" id="UP000274922">
    <property type="component" value="Unassembled WGS sequence"/>
</dbReference>
<evidence type="ECO:0000313" key="14">
    <source>
        <dbReference type="Proteomes" id="UP000274922"/>
    </source>
</evidence>
<feature type="compositionally biased region" description="Low complexity" evidence="9">
    <location>
        <begin position="966"/>
        <end position="1015"/>
    </location>
</feature>
<dbReference type="CDD" id="cd16650">
    <property type="entry name" value="SP-RING_PIAS-like"/>
    <property type="match status" value="1"/>
</dbReference>
<evidence type="ECO:0000313" key="13">
    <source>
        <dbReference type="EMBL" id="RKO98670.1"/>
    </source>
</evidence>
<feature type="compositionally biased region" description="Basic residues" evidence="9">
    <location>
        <begin position="36"/>
        <end position="50"/>
    </location>
</feature>
<comment type="pathway">
    <text evidence="1">Protein modification; protein sumoylation.</text>
</comment>
<feature type="compositionally biased region" description="Low complexity" evidence="9">
    <location>
        <begin position="1"/>
        <end position="10"/>
    </location>
</feature>
<feature type="compositionally biased region" description="Gly residues" evidence="9">
    <location>
        <begin position="261"/>
        <end position="274"/>
    </location>
</feature>
<evidence type="ECO:0000259" key="11">
    <source>
        <dbReference type="PROSITE" id="PS51044"/>
    </source>
</evidence>
<evidence type="ECO:0008006" key="15">
    <source>
        <dbReference type="Google" id="ProtNLM"/>
    </source>
</evidence>
<name>A0A4P9X2F5_9FUNG</name>
<dbReference type="InterPro" id="IPR004181">
    <property type="entry name" value="Znf_MIZ"/>
</dbReference>
<feature type="compositionally biased region" description="Low complexity" evidence="9">
    <location>
        <begin position="147"/>
        <end position="157"/>
    </location>
</feature>
<evidence type="ECO:0000259" key="10">
    <source>
        <dbReference type="PROSITE" id="PS50800"/>
    </source>
</evidence>
<feature type="compositionally biased region" description="Basic and acidic residues" evidence="9">
    <location>
        <begin position="1020"/>
        <end position="1029"/>
    </location>
</feature>
<dbReference type="InterPro" id="IPR013083">
    <property type="entry name" value="Znf_RING/FYVE/PHD"/>
</dbReference>
<dbReference type="GO" id="GO:0061665">
    <property type="term" value="F:SUMO ligase activity"/>
    <property type="evidence" value="ECO:0007669"/>
    <property type="project" value="TreeGrafter"/>
</dbReference>
<evidence type="ECO:0000256" key="5">
    <source>
        <dbReference type="ARBA" id="ARBA00022771"/>
    </source>
</evidence>
<dbReference type="PANTHER" id="PTHR10782">
    <property type="entry name" value="ZINC FINGER MIZ DOMAIN-CONTAINING PROTEIN"/>
    <property type="match status" value="1"/>
</dbReference>
<feature type="compositionally biased region" description="Pro residues" evidence="9">
    <location>
        <begin position="952"/>
        <end position="965"/>
    </location>
</feature>
<dbReference type="InterPro" id="IPR023321">
    <property type="entry name" value="PINIT"/>
</dbReference>
<dbReference type="PROSITE" id="PS51466">
    <property type="entry name" value="PINIT"/>
    <property type="match status" value="1"/>
</dbReference>
<feature type="compositionally biased region" description="Basic residues" evidence="9">
    <location>
        <begin position="1320"/>
        <end position="1329"/>
    </location>
</feature>
<dbReference type="STRING" id="1555241.A0A4P9X2F5"/>
<dbReference type="InterPro" id="IPR038654">
    <property type="entry name" value="PINIT_sf"/>
</dbReference>